<evidence type="ECO:0000313" key="11">
    <source>
        <dbReference type="EMBL" id="VIO99770.1"/>
    </source>
</evidence>
<keyword evidence="6" id="KW-0175">Coiled coil</keyword>
<gene>
    <name evidence="14" type="primary">bma-pinn-1</name>
    <name evidence="11 13" type="synonym">Bma-pinn-1</name>
    <name evidence="10 14" type="ORF">Bm7273</name>
    <name evidence="11" type="ORF">BM_BM7273</name>
    <name evidence="10" type="ORF">BM_Bm7273</name>
</gene>
<dbReference type="Gene3D" id="2.20.70.10">
    <property type="match status" value="1"/>
</dbReference>
<dbReference type="SUPFAM" id="SSF51045">
    <property type="entry name" value="WW domain"/>
    <property type="match status" value="1"/>
</dbReference>
<dbReference type="InterPro" id="IPR001202">
    <property type="entry name" value="WW_dom"/>
</dbReference>
<reference evidence="10" key="2">
    <citation type="submission" date="2012-12" db="EMBL/GenBank/DDBJ databases">
        <authorList>
            <consortium name="WormBase Consortium"/>
            <person name="Ghedin E."/>
            <person name="Paulini M."/>
        </authorList>
    </citation>
    <scope>NUCLEOTIDE SEQUENCE</scope>
    <source>
        <strain evidence="10">FR3</strain>
    </source>
</reference>
<dbReference type="OrthoDB" id="2530521at2759"/>
<dbReference type="EC" id="5.2.1.8" evidence="5"/>
<dbReference type="GO" id="GO:0080090">
    <property type="term" value="P:regulation of primary metabolic process"/>
    <property type="evidence" value="ECO:0007669"/>
    <property type="project" value="UniProtKB-ARBA"/>
</dbReference>
<sequence length="186" mass="21328">MSLSIEPEKKRIRSDDGDQVEEEEKEAVKELPKGWEKRMSRSNNRFYYFNVYTGRSQWERPTKPADPAQASLNEVHCAHLLVKHSGSRRPSSWRSDVITRSKEDARKILAGYRKQIEEASDKKSKLRDLAKEFSDCSSAKRGGDLGFFKRRQMQKSFEDAAFALGVGQLSDIVDTDSGLHLIYRIA</sequence>
<dbReference type="AlphaFoldDB" id="A0A1P6CAT4"/>
<dbReference type="RefSeq" id="XP_001891992.2">
    <property type="nucleotide sequence ID" value="XM_001891957.2"/>
</dbReference>
<protein>
    <recommendedName>
        <fullName evidence="5">Peptidyl-prolyl cis-trans isomerase</fullName>
        <ecNumber evidence="5">5.2.1.8</ecNumber>
    </recommendedName>
</protein>
<dbReference type="WormBase" id="Bm7273">
    <property type="protein sequence ID" value="BM22778"/>
    <property type="gene ID" value="WBGene00227534"/>
    <property type="gene designation" value="Bma-pinn-1"/>
</dbReference>
<dbReference type="PANTHER" id="PTHR10657">
    <property type="entry name" value="PEPTIDYL-PROLYL CIS-TRANS ISOMERASE"/>
    <property type="match status" value="1"/>
</dbReference>
<organism evidence="10">
    <name type="scientific">Brugia malayi</name>
    <name type="common">Filarial nematode worm</name>
    <dbReference type="NCBI Taxonomy" id="6279"/>
    <lineage>
        <taxon>Eukaryota</taxon>
        <taxon>Metazoa</taxon>
        <taxon>Ecdysozoa</taxon>
        <taxon>Nematoda</taxon>
        <taxon>Chromadorea</taxon>
        <taxon>Rhabditida</taxon>
        <taxon>Spirurina</taxon>
        <taxon>Spiruromorpha</taxon>
        <taxon>Filarioidea</taxon>
        <taxon>Onchocercidae</taxon>
        <taxon>Brugia</taxon>
    </lineage>
</organism>
<feature type="domain" description="PpiC" evidence="9">
    <location>
        <begin position="72"/>
        <end position="186"/>
    </location>
</feature>
<comment type="catalytic activity">
    <reaction evidence="1 5">
        <text>[protein]-peptidylproline (omega=180) = [protein]-peptidylproline (omega=0)</text>
        <dbReference type="Rhea" id="RHEA:16237"/>
        <dbReference type="Rhea" id="RHEA-COMP:10747"/>
        <dbReference type="Rhea" id="RHEA-COMP:10748"/>
        <dbReference type="ChEBI" id="CHEBI:83833"/>
        <dbReference type="ChEBI" id="CHEBI:83834"/>
        <dbReference type="EC" id="5.2.1.8"/>
    </reaction>
</comment>
<keyword evidence="3 4" id="KW-0413">Isomerase</keyword>
<evidence type="ECO:0000256" key="5">
    <source>
        <dbReference type="RuleBase" id="RU363014"/>
    </source>
</evidence>
<name>A0A1P6CAT4_BRUMA</name>
<proteinExistence type="predicted"/>
<dbReference type="EMBL" id="LN856570">
    <property type="protein sequence ID" value="CRZ22656.1"/>
    <property type="molecule type" value="Genomic_DNA"/>
</dbReference>
<evidence type="ECO:0000256" key="6">
    <source>
        <dbReference type="SAM" id="Coils"/>
    </source>
</evidence>
<dbReference type="WBParaSite" id="Bm7273.1">
    <property type="protein sequence ID" value="Bm7273.1"/>
    <property type="gene ID" value="WBGene00227534"/>
</dbReference>
<keyword evidence="12" id="KW-1185">Reference proteome</keyword>
<evidence type="ECO:0000256" key="2">
    <source>
        <dbReference type="ARBA" id="ARBA00023110"/>
    </source>
</evidence>
<feature type="coiled-coil region" evidence="6">
    <location>
        <begin position="102"/>
        <end position="132"/>
    </location>
</feature>
<dbReference type="PROSITE" id="PS50020">
    <property type="entry name" value="WW_DOMAIN_2"/>
    <property type="match status" value="1"/>
</dbReference>
<evidence type="ECO:0000313" key="13">
    <source>
        <dbReference type="WBParaSite" id="Bm7273.1"/>
    </source>
</evidence>
<feature type="domain" description="WW" evidence="8">
    <location>
        <begin position="29"/>
        <end position="63"/>
    </location>
</feature>
<accession>A0A1P6CAT4</accession>
<dbReference type="InterPro" id="IPR036020">
    <property type="entry name" value="WW_dom_sf"/>
</dbReference>
<evidence type="ECO:0000259" key="9">
    <source>
        <dbReference type="PROSITE" id="PS50198"/>
    </source>
</evidence>
<evidence type="ECO:0000313" key="14">
    <source>
        <dbReference type="WormBase" id="Bm7273"/>
    </source>
</evidence>
<feature type="region of interest" description="Disordered" evidence="7">
    <location>
        <begin position="1"/>
        <end position="31"/>
    </location>
</feature>
<reference evidence="10 12" key="1">
    <citation type="journal article" date="2007" name="Science">
        <title>Draft genome of the filarial nematode parasite Brugia malayi.</title>
        <authorList>
            <person name="Ghedin E."/>
            <person name="Wang S."/>
            <person name="Spiro D."/>
            <person name="Caler E."/>
            <person name="Zhao Q."/>
            <person name="Crabtree J."/>
            <person name="Allen J.E."/>
            <person name="Delcher A.L."/>
            <person name="Guiliano D.B."/>
            <person name="Miranda-Saavedra D."/>
            <person name="Angiuoli S.V."/>
            <person name="Creasy T."/>
            <person name="Amedeo P."/>
            <person name="Haas B."/>
            <person name="El-Sayed N.M."/>
            <person name="Wortman J.R."/>
            <person name="Feldblyum T."/>
            <person name="Tallon L."/>
            <person name="Schatz M."/>
            <person name="Shumway M."/>
            <person name="Koo H."/>
            <person name="Salzberg S.L."/>
            <person name="Schobel S."/>
            <person name="Pertea M."/>
            <person name="Pop M."/>
            <person name="White O."/>
            <person name="Barton G.J."/>
            <person name="Carlow C.K."/>
            <person name="Crawford M.J."/>
            <person name="Daub J."/>
            <person name="Dimmic M.W."/>
            <person name="Estes C.F."/>
            <person name="Foster J.M."/>
            <person name="Ganatra M."/>
            <person name="Gregory W.F."/>
            <person name="Johnson N.M."/>
            <person name="Jin J."/>
            <person name="Komuniecki R."/>
            <person name="Korf I."/>
            <person name="Kumar S."/>
            <person name="Laney S."/>
            <person name="Li B.W."/>
            <person name="Li W."/>
            <person name="Lindblom T.H."/>
            <person name="Lustigman S."/>
            <person name="Ma D."/>
            <person name="Maina C.V."/>
            <person name="Martin D.M."/>
            <person name="McCarter J.P."/>
            <person name="McReynolds L."/>
            <person name="Mitreva M."/>
            <person name="Nutman T.B."/>
            <person name="Parkinson J."/>
            <person name="Peregrin-Alvarez J.M."/>
            <person name="Poole C."/>
            <person name="Ren Q."/>
            <person name="Saunders L."/>
            <person name="Sluder A.E."/>
            <person name="Smith K."/>
            <person name="Stanke M."/>
            <person name="Unnasch T.R."/>
            <person name="Ware J."/>
            <person name="Wei A.D."/>
            <person name="Weil G."/>
            <person name="Williams D.J."/>
            <person name="Zhang Y."/>
            <person name="Williams S.A."/>
            <person name="Fraser-Liggett C."/>
            <person name="Slatko B."/>
            <person name="Blaxter M.L."/>
            <person name="Scott A.L."/>
        </authorList>
    </citation>
    <scope>NUCLEOTIDE SEQUENCE</scope>
    <source>
        <strain evidence="10 12">FR3</strain>
    </source>
</reference>
<dbReference type="GO" id="GO:0010604">
    <property type="term" value="P:positive regulation of macromolecule metabolic process"/>
    <property type="evidence" value="ECO:0007669"/>
    <property type="project" value="UniProtKB-ARBA"/>
</dbReference>
<evidence type="ECO:0000313" key="12">
    <source>
        <dbReference type="Proteomes" id="UP000006672"/>
    </source>
</evidence>
<dbReference type="Proteomes" id="UP000006672">
    <property type="component" value="Unassembled WGS sequence"/>
</dbReference>
<dbReference type="FunFam" id="2.20.70.10:FF:000085">
    <property type="entry name" value="Peptidyl-prolyl cis-trans isomerase"/>
    <property type="match status" value="1"/>
</dbReference>
<evidence type="ECO:0000259" key="8">
    <source>
        <dbReference type="PROSITE" id="PS50020"/>
    </source>
</evidence>
<evidence type="ECO:0000256" key="4">
    <source>
        <dbReference type="PROSITE-ProRule" id="PRU00278"/>
    </source>
</evidence>
<dbReference type="SMART" id="SM00456">
    <property type="entry name" value="WW"/>
    <property type="match status" value="1"/>
</dbReference>
<dbReference type="EMBL" id="CAAKNF010000001">
    <property type="protein sequence ID" value="VIO99770.1"/>
    <property type="molecule type" value="Genomic_DNA"/>
</dbReference>
<dbReference type="FunFam" id="3.10.50.40:FF:000026">
    <property type="entry name" value="Peptidyl-prolyl cis-trans isomerase"/>
    <property type="match status" value="1"/>
</dbReference>
<dbReference type="Gene3D" id="3.10.50.40">
    <property type="match status" value="1"/>
</dbReference>
<dbReference type="InterPro" id="IPR046357">
    <property type="entry name" value="PPIase_dom_sf"/>
</dbReference>
<dbReference type="PROSITE" id="PS01159">
    <property type="entry name" value="WW_DOMAIN_1"/>
    <property type="match status" value="1"/>
</dbReference>
<dbReference type="InterPro" id="IPR000297">
    <property type="entry name" value="PPIase_PpiC"/>
</dbReference>
<dbReference type="InterPro" id="IPR051370">
    <property type="entry name" value="PPIase_Pin1"/>
</dbReference>
<dbReference type="CDD" id="cd00201">
    <property type="entry name" value="WW"/>
    <property type="match status" value="1"/>
</dbReference>
<dbReference type="OMA" id="DEVQCLH"/>
<dbReference type="GO" id="GO:0005829">
    <property type="term" value="C:cytosol"/>
    <property type="evidence" value="ECO:0007669"/>
    <property type="project" value="TreeGrafter"/>
</dbReference>
<reference evidence="11" key="3">
    <citation type="submission" date="2019-04" db="EMBL/GenBank/DDBJ databases">
        <authorList>
            <person name="Howe K."/>
            <person name="Paulini M."/>
            <person name="Williams G."/>
        </authorList>
    </citation>
    <scope>NUCLEOTIDE SEQUENCE [LARGE SCALE GENOMIC DNA]</scope>
    <source>
        <strain evidence="11">FR3</strain>
    </source>
</reference>
<keyword evidence="2 4" id="KW-0697">Rotamase</keyword>
<dbReference type="GO" id="GO:0003755">
    <property type="term" value="F:peptidyl-prolyl cis-trans isomerase activity"/>
    <property type="evidence" value="ECO:0007669"/>
    <property type="project" value="UniProtKB-UniRule"/>
</dbReference>
<evidence type="ECO:0000256" key="1">
    <source>
        <dbReference type="ARBA" id="ARBA00000971"/>
    </source>
</evidence>
<reference evidence="13" key="4">
    <citation type="submission" date="2019-12" db="UniProtKB">
        <authorList>
            <consortium name="WormBaseParasite"/>
        </authorList>
    </citation>
    <scope>IDENTIFICATION</scope>
</reference>
<dbReference type="SUPFAM" id="SSF54534">
    <property type="entry name" value="FKBP-like"/>
    <property type="match status" value="1"/>
</dbReference>
<evidence type="ECO:0000256" key="7">
    <source>
        <dbReference type="SAM" id="MobiDB-lite"/>
    </source>
</evidence>
<evidence type="ECO:0000256" key="3">
    <source>
        <dbReference type="ARBA" id="ARBA00023235"/>
    </source>
</evidence>
<dbReference type="GeneID" id="6095442"/>
<evidence type="ECO:0000313" key="10">
    <source>
        <dbReference type="EMBL" id="CRZ22656.1"/>
    </source>
</evidence>
<dbReference type="PROSITE" id="PS50198">
    <property type="entry name" value="PPIC_PPIASE_2"/>
    <property type="match status" value="1"/>
</dbReference>
<dbReference type="GO" id="GO:0005634">
    <property type="term" value="C:nucleus"/>
    <property type="evidence" value="ECO:0007669"/>
    <property type="project" value="TreeGrafter"/>
</dbReference>
<dbReference type="FunCoup" id="A0A1P6CAT4">
    <property type="interactions" value="1835"/>
</dbReference>
<dbReference type="Pfam" id="PF00639">
    <property type="entry name" value="Rotamase"/>
    <property type="match status" value="1"/>
</dbReference>
<dbReference type="STRING" id="6279.A0A1P6CAT4"/>
<dbReference type="PANTHER" id="PTHR10657:SF4">
    <property type="entry name" value="PEPTIDYL-PROLYL CIS-TRANS ISOMERASE-RELATED"/>
    <property type="match status" value="1"/>
</dbReference>
<dbReference type="Pfam" id="PF00397">
    <property type="entry name" value="WW"/>
    <property type="match status" value="1"/>
</dbReference>
<feature type="compositionally biased region" description="Basic and acidic residues" evidence="7">
    <location>
        <begin position="1"/>
        <end position="16"/>
    </location>
</feature>
<accession>A0A4E9FRE7</accession>